<dbReference type="PANTHER" id="PTHR43823:SF3">
    <property type="entry name" value="MULTIDRUG EXPORT PROTEIN MEPA"/>
    <property type="match status" value="1"/>
</dbReference>
<accession>A0A9D2G4U9</accession>
<dbReference type="InterPro" id="IPR051327">
    <property type="entry name" value="MATE_MepA_subfamily"/>
</dbReference>
<keyword evidence="4" id="KW-0813">Transport</keyword>
<dbReference type="Pfam" id="PF01554">
    <property type="entry name" value="MatE"/>
    <property type="match status" value="2"/>
</dbReference>
<sequence length="502" mass="53909">MNTSDDIKNDFSKGSVRKHIVRLAVPMTVAMLVQMLYNLVDRIYIGHLPTDSANAFTGLGLTFPIVTLVLAFTNLFGTGGAPLCSIDRGRHETAHAEKIMGNTFTALLGCSLLVMALCYPLMKPILYLFGASDATYPYAAEYLNIYLIGTPLVMLATGMNGFINVQGYTKYGMVTVAAGAVVNIALDPLFIFVFEMGVKGAAVATVLSQAVSAAWVILFLCGKKTTLRLRKQYFKPEARILKSIVALGTTGFVMNASNGAVQIACNATLKSVGGVMLADMYIGIMTALNSLRDVVSLPIQGLTNASQPVIGYNLGAGQYKRIWNAMAFTAVIGVSYMAVVWLILFLFPKPLLSIFVEDAELIDLGVPAMHLYFFGFFFMAFQFTGQSTFVGLGKAKQAVFFSLFRKIIIVVPLTLLLPHIGTLGVNGVFIAEPISNLIGGLASFLTMIFTLRKMLKTAPAPLPEAETAEAAAEAAKEAEPEAAAAIEAVEAEQLPAPSEEQK</sequence>
<dbReference type="InterPro" id="IPR048279">
    <property type="entry name" value="MdtK-like"/>
</dbReference>
<feature type="transmembrane region" description="Helical" evidence="10">
    <location>
        <begin position="322"/>
        <end position="344"/>
    </location>
</feature>
<dbReference type="NCBIfam" id="TIGR00797">
    <property type="entry name" value="matE"/>
    <property type="match status" value="1"/>
</dbReference>
<keyword evidence="6 10" id="KW-0812">Transmembrane</keyword>
<evidence type="ECO:0000256" key="3">
    <source>
        <dbReference type="ARBA" id="ARBA00022106"/>
    </source>
</evidence>
<feature type="transmembrane region" description="Helical" evidence="10">
    <location>
        <begin position="142"/>
        <end position="162"/>
    </location>
</feature>
<evidence type="ECO:0000256" key="8">
    <source>
        <dbReference type="ARBA" id="ARBA00023136"/>
    </source>
</evidence>
<dbReference type="PIRSF" id="PIRSF006603">
    <property type="entry name" value="DinF"/>
    <property type="match status" value="1"/>
</dbReference>
<organism evidence="11 12">
    <name type="scientific">Candidatus Gallimonas intestinavium</name>
    <dbReference type="NCBI Taxonomy" id="2838603"/>
    <lineage>
        <taxon>Bacteria</taxon>
        <taxon>Bacillati</taxon>
        <taxon>Bacillota</taxon>
        <taxon>Clostridia</taxon>
        <taxon>Candidatus Gallimonas</taxon>
    </lineage>
</organism>
<feature type="transmembrane region" description="Helical" evidence="10">
    <location>
        <begin position="20"/>
        <end position="40"/>
    </location>
</feature>
<keyword evidence="8 10" id="KW-0472">Membrane</keyword>
<keyword evidence="7 10" id="KW-1133">Transmembrane helix</keyword>
<feature type="transmembrane region" description="Helical" evidence="10">
    <location>
        <begin position="364"/>
        <end position="383"/>
    </location>
</feature>
<evidence type="ECO:0000256" key="9">
    <source>
        <dbReference type="ARBA" id="ARBA00023251"/>
    </source>
</evidence>
<evidence type="ECO:0000256" key="1">
    <source>
        <dbReference type="ARBA" id="ARBA00004651"/>
    </source>
</evidence>
<dbReference type="AlphaFoldDB" id="A0A9D2G4U9"/>
<evidence type="ECO:0000313" key="12">
    <source>
        <dbReference type="Proteomes" id="UP000824102"/>
    </source>
</evidence>
<feature type="transmembrane region" description="Helical" evidence="10">
    <location>
        <begin position="60"/>
        <end position="83"/>
    </location>
</feature>
<dbReference type="GO" id="GO:0005886">
    <property type="term" value="C:plasma membrane"/>
    <property type="evidence" value="ECO:0007669"/>
    <property type="project" value="UniProtKB-SubCell"/>
</dbReference>
<feature type="transmembrane region" description="Helical" evidence="10">
    <location>
        <begin position="200"/>
        <end position="221"/>
    </location>
</feature>
<dbReference type="Proteomes" id="UP000824102">
    <property type="component" value="Unassembled WGS sequence"/>
</dbReference>
<dbReference type="PANTHER" id="PTHR43823">
    <property type="entry name" value="SPORULATION PROTEIN YKVU"/>
    <property type="match status" value="1"/>
</dbReference>
<comment type="caution">
    <text evidence="11">The sequence shown here is derived from an EMBL/GenBank/DDBJ whole genome shotgun (WGS) entry which is preliminary data.</text>
</comment>
<comment type="subcellular location">
    <subcellularLocation>
        <location evidence="1">Cell membrane</location>
        <topology evidence="1">Multi-pass membrane protein</topology>
    </subcellularLocation>
</comment>
<feature type="transmembrane region" description="Helical" evidence="10">
    <location>
        <begin position="174"/>
        <end position="194"/>
    </location>
</feature>
<proteinExistence type="inferred from homology"/>
<feature type="transmembrane region" description="Helical" evidence="10">
    <location>
        <begin position="104"/>
        <end position="122"/>
    </location>
</feature>
<protein>
    <recommendedName>
        <fullName evidence="3">Multidrug export protein MepA</fullName>
    </recommendedName>
</protein>
<dbReference type="GO" id="GO:0042910">
    <property type="term" value="F:xenobiotic transmembrane transporter activity"/>
    <property type="evidence" value="ECO:0007669"/>
    <property type="project" value="InterPro"/>
</dbReference>
<evidence type="ECO:0000256" key="2">
    <source>
        <dbReference type="ARBA" id="ARBA00008417"/>
    </source>
</evidence>
<reference evidence="11" key="2">
    <citation type="submission" date="2021-04" db="EMBL/GenBank/DDBJ databases">
        <authorList>
            <person name="Gilroy R."/>
        </authorList>
    </citation>
    <scope>NUCLEOTIDE SEQUENCE</scope>
    <source>
        <strain evidence="11">ChiW7-2402</strain>
    </source>
</reference>
<evidence type="ECO:0000313" key="11">
    <source>
        <dbReference type="EMBL" id="HIZ72467.1"/>
    </source>
</evidence>
<comment type="similarity">
    <text evidence="2">Belongs to the multi antimicrobial extrusion (MATE) (TC 2.A.66.1) family. MepA subfamily.</text>
</comment>
<gene>
    <name evidence="11" type="ORF">H9964_02670</name>
</gene>
<evidence type="ECO:0000256" key="10">
    <source>
        <dbReference type="SAM" id="Phobius"/>
    </source>
</evidence>
<evidence type="ECO:0000256" key="4">
    <source>
        <dbReference type="ARBA" id="ARBA00022448"/>
    </source>
</evidence>
<evidence type="ECO:0000256" key="5">
    <source>
        <dbReference type="ARBA" id="ARBA00022475"/>
    </source>
</evidence>
<dbReference type="GO" id="GO:0015297">
    <property type="term" value="F:antiporter activity"/>
    <property type="evidence" value="ECO:0007669"/>
    <property type="project" value="InterPro"/>
</dbReference>
<dbReference type="EMBL" id="DXBB01000045">
    <property type="protein sequence ID" value="HIZ72467.1"/>
    <property type="molecule type" value="Genomic_DNA"/>
</dbReference>
<evidence type="ECO:0000256" key="7">
    <source>
        <dbReference type="ARBA" id="ARBA00022989"/>
    </source>
</evidence>
<feature type="transmembrane region" description="Helical" evidence="10">
    <location>
        <begin position="433"/>
        <end position="451"/>
    </location>
</feature>
<keyword evidence="9" id="KW-0046">Antibiotic resistance</keyword>
<dbReference type="GO" id="GO:0046677">
    <property type="term" value="P:response to antibiotic"/>
    <property type="evidence" value="ECO:0007669"/>
    <property type="project" value="UniProtKB-KW"/>
</dbReference>
<evidence type="ECO:0000256" key="6">
    <source>
        <dbReference type="ARBA" id="ARBA00022692"/>
    </source>
</evidence>
<keyword evidence="5" id="KW-1003">Cell membrane</keyword>
<feature type="transmembrane region" description="Helical" evidence="10">
    <location>
        <begin position="403"/>
        <end position="421"/>
    </location>
</feature>
<dbReference type="CDD" id="cd13143">
    <property type="entry name" value="MATE_MepA_like"/>
    <property type="match status" value="1"/>
</dbReference>
<dbReference type="InterPro" id="IPR045070">
    <property type="entry name" value="MATE_MepA-like"/>
</dbReference>
<reference evidence="11" key="1">
    <citation type="journal article" date="2021" name="PeerJ">
        <title>Extensive microbial diversity within the chicken gut microbiome revealed by metagenomics and culture.</title>
        <authorList>
            <person name="Gilroy R."/>
            <person name="Ravi A."/>
            <person name="Getino M."/>
            <person name="Pursley I."/>
            <person name="Horton D.L."/>
            <person name="Alikhan N.F."/>
            <person name="Baker D."/>
            <person name="Gharbi K."/>
            <person name="Hall N."/>
            <person name="Watson M."/>
            <person name="Adriaenssens E.M."/>
            <person name="Foster-Nyarko E."/>
            <person name="Jarju S."/>
            <person name="Secka A."/>
            <person name="Antonio M."/>
            <person name="Oren A."/>
            <person name="Chaudhuri R.R."/>
            <person name="La Ragione R."/>
            <person name="Hildebrand F."/>
            <person name="Pallen M.J."/>
        </authorList>
    </citation>
    <scope>NUCLEOTIDE SEQUENCE</scope>
    <source>
        <strain evidence="11">ChiW7-2402</strain>
    </source>
</reference>
<name>A0A9D2G4U9_9FIRM</name>
<dbReference type="InterPro" id="IPR002528">
    <property type="entry name" value="MATE_fam"/>
</dbReference>